<keyword evidence="2" id="KW-0614">Plasmid</keyword>
<dbReference type="Pfam" id="PF00903">
    <property type="entry name" value="Glyoxalase"/>
    <property type="match status" value="1"/>
</dbReference>
<dbReference type="Proteomes" id="UP000007735">
    <property type="component" value="Plasmid pSfHH103e"/>
</dbReference>
<dbReference type="InterPro" id="IPR050383">
    <property type="entry name" value="GlyoxalaseI/FosfomycinResist"/>
</dbReference>
<dbReference type="SUPFAM" id="SSF54593">
    <property type="entry name" value="Glyoxalase/Bleomycin resistance protein/Dihydroxybiphenyl dioxygenase"/>
    <property type="match status" value="1"/>
</dbReference>
<dbReference type="PANTHER" id="PTHR21366:SF22">
    <property type="entry name" value="VOC DOMAIN-CONTAINING PROTEIN"/>
    <property type="match status" value="1"/>
</dbReference>
<evidence type="ECO:0000313" key="2">
    <source>
        <dbReference type="EMBL" id="CCF00205.1"/>
    </source>
</evidence>
<feature type="domain" description="VOC" evidence="1">
    <location>
        <begin position="4"/>
        <end position="128"/>
    </location>
</feature>
<dbReference type="Gene3D" id="3.10.180.10">
    <property type="entry name" value="2,3-Dihydroxybiphenyl 1,2-Dioxygenase, domain 1"/>
    <property type="match status" value="1"/>
</dbReference>
<organism evidence="2 3">
    <name type="scientific">Sinorhizobium fredii (strain HH103)</name>
    <dbReference type="NCBI Taxonomy" id="1117943"/>
    <lineage>
        <taxon>Bacteria</taxon>
        <taxon>Pseudomonadati</taxon>
        <taxon>Pseudomonadota</taxon>
        <taxon>Alphaproteobacteria</taxon>
        <taxon>Hyphomicrobiales</taxon>
        <taxon>Rhizobiaceae</taxon>
        <taxon>Sinorhizobium/Ensifer group</taxon>
        <taxon>Sinorhizobium</taxon>
    </lineage>
</organism>
<accession>G9AGM3</accession>
<gene>
    <name evidence="2" type="ordered locus">SFHH103_05742</name>
</gene>
<protein>
    <submittedName>
        <fullName evidence="2">Glyoxalase/bleomycin resistance protein/dioxygenase</fullName>
    </submittedName>
</protein>
<reference evidence="2 3" key="1">
    <citation type="journal article" date="2012" name="J. Bacteriol.">
        <title>Genome sequence of the soybean symbiont Sinorhizobium fredii HH103.</title>
        <authorList>
            <person name="Weidner S."/>
            <person name="Becker A."/>
            <person name="Bonilla I."/>
            <person name="Jaenicke S."/>
            <person name="Lloret J."/>
            <person name="Margaret I."/>
            <person name="Puhler A."/>
            <person name="Ruiz-Sainz J.E."/>
            <person name="Schneiker-Bekel S."/>
            <person name="Szczepanowski R."/>
            <person name="Vinardell J.M."/>
            <person name="Zehner S."/>
            <person name="Gottfert M."/>
        </authorList>
    </citation>
    <scope>NUCLEOTIDE SEQUENCE [LARGE SCALE GENOMIC DNA]</scope>
    <source>
        <strain evidence="2 3">HH103</strain>
        <plasmid evidence="3">pSfHH103e</plasmid>
    </source>
</reference>
<dbReference type="PANTHER" id="PTHR21366">
    <property type="entry name" value="GLYOXALASE FAMILY PROTEIN"/>
    <property type="match status" value="1"/>
</dbReference>
<evidence type="ECO:0000313" key="3">
    <source>
        <dbReference type="Proteomes" id="UP000007735"/>
    </source>
</evidence>
<geneLocation type="plasmid" evidence="2 3">
    <name>pSfHH103e</name>
</geneLocation>
<dbReference type="InterPro" id="IPR004360">
    <property type="entry name" value="Glyas_Fos-R_dOase_dom"/>
</dbReference>
<dbReference type="HOGENOM" id="CLU_046006_18_1_5"/>
<dbReference type="EMBL" id="HE616899">
    <property type="protein sequence ID" value="CCF00205.1"/>
    <property type="molecule type" value="Genomic_DNA"/>
</dbReference>
<dbReference type="PATRIC" id="fig|380.5.peg.5301"/>
<dbReference type="PROSITE" id="PS51819">
    <property type="entry name" value="VOC"/>
    <property type="match status" value="1"/>
</dbReference>
<dbReference type="InterPro" id="IPR037523">
    <property type="entry name" value="VOC_core"/>
</dbReference>
<proteinExistence type="predicted"/>
<dbReference type="KEGG" id="sfh:SFHH103_05742"/>
<name>G9AGM3_SINF1</name>
<dbReference type="AlphaFoldDB" id="G9AGM3"/>
<sequence length="131" mass="14021">MTVHFGYSILYVPDVVATVSFYETAFGLKRKFIHESNLYAEMETGSTILAFAGEAMADLNGLAIRANRKADLAAGFEIALVCSAPLEAYDKAVSAGAAPVKPPESKPWGQVVAYVRDLNGCLVELCSAMPE</sequence>
<dbReference type="InterPro" id="IPR029068">
    <property type="entry name" value="Glyas_Bleomycin-R_OHBP_Dase"/>
</dbReference>
<evidence type="ECO:0000259" key="1">
    <source>
        <dbReference type="PROSITE" id="PS51819"/>
    </source>
</evidence>